<keyword evidence="4" id="KW-1185">Reference proteome</keyword>
<organism evidence="3 4">
    <name type="scientific">Panicum virgatum</name>
    <name type="common">Blackwell switchgrass</name>
    <dbReference type="NCBI Taxonomy" id="38727"/>
    <lineage>
        <taxon>Eukaryota</taxon>
        <taxon>Viridiplantae</taxon>
        <taxon>Streptophyta</taxon>
        <taxon>Embryophyta</taxon>
        <taxon>Tracheophyta</taxon>
        <taxon>Spermatophyta</taxon>
        <taxon>Magnoliopsida</taxon>
        <taxon>Liliopsida</taxon>
        <taxon>Poales</taxon>
        <taxon>Poaceae</taxon>
        <taxon>PACMAD clade</taxon>
        <taxon>Panicoideae</taxon>
        <taxon>Panicodae</taxon>
        <taxon>Paniceae</taxon>
        <taxon>Panicinae</taxon>
        <taxon>Panicum</taxon>
        <taxon>Panicum sect. Hiantes</taxon>
    </lineage>
</organism>
<gene>
    <name evidence="3" type="ORF">PVAP13_9KG314114</name>
</gene>
<dbReference type="SMART" id="SM00597">
    <property type="entry name" value="ZnF_TTF"/>
    <property type="match status" value="1"/>
</dbReference>
<feature type="domain" description="TTF-type" evidence="2">
    <location>
        <begin position="81"/>
        <end position="175"/>
    </location>
</feature>
<feature type="region of interest" description="Disordered" evidence="1">
    <location>
        <begin position="1"/>
        <end position="38"/>
    </location>
</feature>
<dbReference type="EMBL" id="CM029053">
    <property type="protein sequence ID" value="KAG2550834.1"/>
    <property type="molecule type" value="Genomic_DNA"/>
</dbReference>
<name>A0A8T0NVT5_PANVG</name>
<dbReference type="InterPro" id="IPR055298">
    <property type="entry name" value="AtLOH3-like"/>
</dbReference>
<dbReference type="Proteomes" id="UP000823388">
    <property type="component" value="Chromosome 9K"/>
</dbReference>
<accession>A0A8T0NVT5</accession>
<feature type="compositionally biased region" description="Basic and acidic residues" evidence="1">
    <location>
        <begin position="19"/>
        <end position="29"/>
    </location>
</feature>
<evidence type="ECO:0000256" key="1">
    <source>
        <dbReference type="SAM" id="MobiDB-lite"/>
    </source>
</evidence>
<dbReference type="Pfam" id="PF14291">
    <property type="entry name" value="DUF4371"/>
    <property type="match status" value="2"/>
</dbReference>
<evidence type="ECO:0000313" key="4">
    <source>
        <dbReference type="Proteomes" id="UP000823388"/>
    </source>
</evidence>
<protein>
    <recommendedName>
        <fullName evidence="2">TTF-type domain-containing protein</fullName>
    </recommendedName>
</protein>
<evidence type="ECO:0000313" key="3">
    <source>
        <dbReference type="EMBL" id="KAG2550834.1"/>
    </source>
</evidence>
<feature type="compositionally biased region" description="Basic residues" evidence="1">
    <location>
        <begin position="1"/>
        <end position="10"/>
    </location>
</feature>
<dbReference type="InterPro" id="IPR025398">
    <property type="entry name" value="DUF4371"/>
</dbReference>
<dbReference type="InterPro" id="IPR012337">
    <property type="entry name" value="RNaseH-like_sf"/>
</dbReference>
<reference evidence="3" key="1">
    <citation type="submission" date="2020-05" db="EMBL/GenBank/DDBJ databases">
        <title>WGS assembly of Panicum virgatum.</title>
        <authorList>
            <person name="Lovell J.T."/>
            <person name="Jenkins J."/>
            <person name="Shu S."/>
            <person name="Juenger T.E."/>
            <person name="Schmutz J."/>
        </authorList>
    </citation>
    <scope>NUCLEOTIDE SEQUENCE</scope>
    <source>
        <strain evidence="3">AP13</strain>
    </source>
</reference>
<evidence type="ECO:0000259" key="2">
    <source>
        <dbReference type="SMART" id="SM00597"/>
    </source>
</evidence>
<sequence length="732" mass="84216">MLERFLKRKVSPAGEGEDRDVVTPRRDDNASNINPTAHRTSRISRKEVNWDELPYDPADRRRISDYIGQKLQDDVRRKYLTRGHCQHEWFTTYDWLEYSEKVDKCFCFYCYLFRDSNEGQGGNDASIIDGWKGYNNTNRLQDHVGSKCDRFHNTAVKRCDNLLKPDQSIGAHFNKQSNATKENYIIRLTTSIKVVRYLLHQGLTFRCHDESQESTNKGNFLELIQLLAEENDKVKKAVQSAPGNCKMVAPEIQKNIANCFTEIIVKSIIEEIGSDVFCLLVDESADVSGKEQMAVVVWYVDKLGVIKERLIGIVHVKETSASCLKSNIDNVAEPPNLSRLKSAQSSFKGIIQSTLLKQNKSDNLFTKYGLSLKQVRGQGYDGASNMRGEFNGLRALILREILVSVAKKNDDASDFFDMTSLLISVERIRKAVGSGQMSSGTGLNQEQSLQRAGDTRWGSHYKTLKSPYNLFPEAIDVLQYVEKEGPNDAKRRQDRGLIDYLKDFDFIFHLHLMLLILGHANALSLSLQRKDKDILEAMIEVKLTKQKFQQIRDDGWESLLETIYSFCEEHGIPKLDMDEDYIDRHKPRKKINRTNCQHYRYDCLNPIIDFLMELAQSYPKDFDSTQLKDLARELPIYIDNVRADERFAKFNSISELGRMMVQTTKHLSFPLRCFSAMKIVKTVLRNQIGDDFLNDCIVCFVEQGFLATIPNDDVIVRFHKMNGHNRREKLKL</sequence>
<dbReference type="AlphaFoldDB" id="A0A8T0NVT5"/>
<dbReference type="PANTHER" id="PTHR11697:SF230">
    <property type="entry name" value="ZINC FINGER, MYM DOMAIN CONTAINING 1"/>
    <property type="match status" value="1"/>
</dbReference>
<dbReference type="SUPFAM" id="SSF53098">
    <property type="entry name" value="Ribonuclease H-like"/>
    <property type="match status" value="1"/>
</dbReference>
<dbReference type="InterPro" id="IPR006580">
    <property type="entry name" value="Znf_TTF"/>
</dbReference>
<comment type="caution">
    <text evidence="3">The sequence shown here is derived from an EMBL/GenBank/DDBJ whole genome shotgun (WGS) entry which is preliminary data.</text>
</comment>
<proteinExistence type="predicted"/>
<dbReference type="PANTHER" id="PTHR11697">
    <property type="entry name" value="GENERAL TRANSCRIPTION FACTOR 2-RELATED ZINC FINGER PROTEIN"/>
    <property type="match status" value="1"/>
</dbReference>